<reference evidence="1" key="1">
    <citation type="submission" date="2021-02" db="EMBL/GenBank/DDBJ databases">
        <authorList>
            <consortium name="DOE Joint Genome Institute"/>
            <person name="Ahrendt S."/>
            <person name="Looney B.P."/>
            <person name="Miyauchi S."/>
            <person name="Morin E."/>
            <person name="Drula E."/>
            <person name="Courty P.E."/>
            <person name="Chicoki N."/>
            <person name="Fauchery L."/>
            <person name="Kohler A."/>
            <person name="Kuo A."/>
            <person name="Labutti K."/>
            <person name="Pangilinan J."/>
            <person name="Lipzen A."/>
            <person name="Riley R."/>
            <person name="Andreopoulos W."/>
            <person name="He G."/>
            <person name="Johnson J."/>
            <person name="Barry K.W."/>
            <person name="Grigoriev I.V."/>
            <person name="Nagy L."/>
            <person name="Hibbett D."/>
            <person name="Henrissat B."/>
            <person name="Matheny P.B."/>
            <person name="Labbe J."/>
            <person name="Martin F."/>
        </authorList>
    </citation>
    <scope>NUCLEOTIDE SEQUENCE</scope>
    <source>
        <strain evidence="1">FP105234-sp</strain>
    </source>
</reference>
<dbReference type="EMBL" id="MU276100">
    <property type="protein sequence ID" value="KAI0041803.1"/>
    <property type="molecule type" value="Genomic_DNA"/>
</dbReference>
<name>A0ACB8RCM9_9AGAM</name>
<evidence type="ECO:0000313" key="1">
    <source>
        <dbReference type="EMBL" id="KAI0041803.1"/>
    </source>
</evidence>
<dbReference type="Proteomes" id="UP000814033">
    <property type="component" value="Unassembled WGS sequence"/>
</dbReference>
<evidence type="ECO:0000313" key="2">
    <source>
        <dbReference type="Proteomes" id="UP000814033"/>
    </source>
</evidence>
<accession>A0ACB8RCM9</accession>
<reference evidence="1" key="2">
    <citation type="journal article" date="2022" name="New Phytol.">
        <title>Evolutionary transition to the ectomycorrhizal habit in the genomes of a hyperdiverse lineage of mushroom-forming fungi.</title>
        <authorList>
            <person name="Looney B."/>
            <person name="Miyauchi S."/>
            <person name="Morin E."/>
            <person name="Drula E."/>
            <person name="Courty P.E."/>
            <person name="Kohler A."/>
            <person name="Kuo A."/>
            <person name="LaButti K."/>
            <person name="Pangilinan J."/>
            <person name="Lipzen A."/>
            <person name="Riley R."/>
            <person name="Andreopoulos W."/>
            <person name="He G."/>
            <person name="Johnson J."/>
            <person name="Nolan M."/>
            <person name="Tritt A."/>
            <person name="Barry K.W."/>
            <person name="Grigoriev I.V."/>
            <person name="Nagy L.G."/>
            <person name="Hibbett D."/>
            <person name="Henrissat B."/>
            <person name="Matheny P.B."/>
            <person name="Labbe J."/>
            <person name="Martin F.M."/>
        </authorList>
    </citation>
    <scope>NUCLEOTIDE SEQUENCE</scope>
    <source>
        <strain evidence="1">FP105234-sp</strain>
    </source>
</reference>
<comment type="caution">
    <text evidence="1">The sequence shown here is derived from an EMBL/GenBank/DDBJ whole genome shotgun (WGS) entry which is preliminary data.</text>
</comment>
<sequence length="111" mass="12538">MSANVPGCAANEPQSPSPKDATASIPNEVLSNIFSFIPDDRPYFPVYTRIVQVSRRWRAVALACPQLWTHLNFRHRGLSWRASANTVKDLLALSKSAPLVILYDNKMYYDE</sequence>
<protein>
    <submittedName>
        <fullName evidence="1">Uncharacterized protein</fullName>
    </submittedName>
</protein>
<organism evidence="1 2">
    <name type="scientific">Auriscalpium vulgare</name>
    <dbReference type="NCBI Taxonomy" id="40419"/>
    <lineage>
        <taxon>Eukaryota</taxon>
        <taxon>Fungi</taxon>
        <taxon>Dikarya</taxon>
        <taxon>Basidiomycota</taxon>
        <taxon>Agaricomycotina</taxon>
        <taxon>Agaricomycetes</taxon>
        <taxon>Russulales</taxon>
        <taxon>Auriscalpiaceae</taxon>
        <taxon>Auriscalpium</taxon>
    </lineage>
</organism>
<gene>
    <name evidence="1" type="ORF">FA95DRAFT_1564985</name>
</gene>
<proteinExistence type="predicted"/>
<keyword evidence="2" id="KW-1185">Reference proteome</keyword>